<evidence type="ECO:0000313" key="2">
    <source>
        <dbReference type="Proteomes" id="UP000478052"/>
    </source>
</evidence>
<protein>
    <submittedName>
        <fullName evidence="1">Uncharacterized protein</fullName>
    </submittedName>
</protein>
<gene>
    <name evidence="1" type="ORF">FWK35_00036223</name>
</gene>
<evidence type="ECO:0000313" key="1">
    <source>
        <dbReference type="EMBL" id="KAF0767224.1"/>
    </source>
</evidence>
<dbReference type="EMBL" id="VUJU01001019">
    <property type="protein sequence ID" value="KAF0767224.1"/>
    <property type="molecule type" value="Genomic_DNA"/>
</dbReference>
<accession>A0A6G0Z9G0</accession>
<proteinExistence type="predicted"/>
<organism evidence="1 2">
    <name type="scientific">Aphis craccivora</name>
    <name type="common">Cowpea aphid</name>
    <dbReference type="NCBI Taxonomy" id="307492"/>
    <lineage>
        <taxon>Eukaryota</taxon>
        <taxon>Metazoa</taxon>
        <taxon>Ecdysozoa</taxon>
        <taxon>Arthropoda</taxon>
        <taxon>Hexapoda</taxon>
        <taxon>Insecta</taxon>
        <taxon>Pterygota</taxon>
        <taxon>Neoptera</taxon>
        <taxon>Paraneoptera</taxon>
        <taxon>Hemiptera</taxon>
        <taxon>Sternorrhyncha</taxon>
        <taxon>Aphidomorpha</taxon>
        <taxon>Aphidoidea</taxon>
        <taxon>Aphididae</taxon>
        <taxon>Aphidini</taxon>
        <taxon>Aphis</taxon>
        <taxon>Aphis</taxon>
    </lineage>
</organism>
<sequence>MITKLTSIIHNVRSKIYQNYLEKFYLRDLGNKNQMRIFIEIGV</sequence>
<reference evidence="1 2" key="1">
    <citation type="submission" date="2019-08" db="EMBL/GenBank/DDBJ databases">
        <title>Whole genome of Aphis craccivora.</title>
        <authorList>
            <person name="Voronova N.V."/>
            <person name="Shulinski R.S."/>
            <person name="Bandarenka Y.V."/>
            <person name="Zhorov D.G."/>
            <person name="Warner D."/>
        </authorList>
    </citation>
    <scope>NUCLEOTIDE SEQUENCE [LARGE SCALE GENOMIC DNA]</scope>
    <source>
        <strain evidence="1">180601</strain>
        <tissue evidence="1">Whole Body</tissue>
    </source>
</reference>
<dbReference type="AlphaFoldDB" id="A0A6G0Z9G0"/>
<dbReference type="Proteomes" id="UP000478052">
    <property type="component" value="Unassembled WGS sequence"/>
</dbReference>
<keyword evidence="2" id="KW-1185">Reference proteome</keyword>
<comment type="caution">
    <text evidence="1">The sequence shown here is derived from an EMBL/GenBank/DDBJ whole genome shotgun (WGS) entry which is preliminary data.</text>
</comment>
<name>A0A6G0Z9G0_APHCR</name>